<comment type="pathway">
    <text evidence="10">Cell wall biogenesis; peptidoglycan biosynthesis.</text>
</comment>
<evidence type="ECO:0000256" key="8">
    <source>
        <dbReference type="ARBA" id="ARBA00023306"/>
    </source>
</evidence>
<dbReference type="GO" id="GO:0009252">
    <property type="term" value="P:peptidoglycan biosynthetic process"/>
    <property type="evidence" value="ECO:0007669"/>
    <property type="project" value="UniProtKB-UniRule"/>
</dbReference>
<evidence type="ECO:0000259" key="11">
    <source>
        <dbReference type="Pfam" id="PF03033"/>
    </source>
</evidence>
<dbReference type="InterPro" id="IPR004276">
    <property type="entry name" value="GlycoTrans_28_N"/>
</dbReference>
<protein>
    <recommendedName>
        <fullName evidence="10">UDP-N-acetylglucosamine--N-acetylmuramyl-(pentapeptide) pyrophosphoryl-undecaprenol N-acetylglucosamine transferase</fullName>
        <ecNumber evidence="10">2.4.1.227</ecNumber>
    </recommendedName>
    <alternativeName>
        <fullName evidence="10">Undecaprenyl-PP-MurNAc-pentapeptide-UDPGlcNAc GlcNAc transferase</fullName>
    </alternativeName>
</protein>
<evidence type="ECO:0000256" key="6">
    <source>
        <dbReference type="ARBA" id="ARBA00022984"/>
    </source>
</evidence>
<dbReference type="EC" id="2.4.1.227" evidence="10"/>
<dbReference type="GO" id="GO:0005886">
    <property type="term" value="C:plasma membrane"/>
    <property type="evidence" value="ECO:0007669"/>
    <property type="project" value="UniProtKB-SubCell"/>
</dbReference>
<keyword evidence="3 10" id="KW-0328">Glycosyltransferase</keyword>
<evidence type="ECO:0000256" key="9">
    <source>
        <dbReference type="ARBA" id="ARBA00023316"/>
    </source>
</evidence>
<keyword evidence="4 10" id="KW-0808">Transferase</keyword>
<dbReference type="PANTHER" id="PTHR21015">
    <property type="entry name" value="UDP-N-ACETYLGLUCOSAMINE--N-ACETYLMURAMYL-(PENTAPEPTIDE) PYROPHOSPHORYL-UNDECAPRENOL N-ACETYLGLUCOSAMINE TRANSFERASE 1"/>
    <property type="match status" value="1"/>
</dbReference>
<keyword evidence="7 10" id="KW-0472">Membrane</keyword>
<dbReference type="OrthoDB" id="9808936at2"/>
<dbReference type="Pfam" id="PF04101">
    <property type="entry name" value="Glyco_tran_28_C"/>
    <property type="match status" value="1"/>
</dbReference>
<keyword evidence="1 10" id="KW-1003">Cell membrane</keyword>
<keyword evidence="9 10" id="KW-0961">Cell wall biogenesis/degradation</keyword>
<keyword evidence="6 10" id="KW-0573">Peptidoglycan synthesis</keyword>
<feature type="binding site" evidence="10">
    <location>
        <position position="301"/>
    </location>
    <ligand>
        <name>UDP-N-acetyl-alpha-D-glucosamine</name>
        <dbReference type="ChEBI" id="CHEBI:57705"/>
    </ligand>
</feature>
<dbReference type="eggNOG" id="COG0707">
    <property type="taxonomic scope" value="Bacteria"/>
</dbReference>
<feature type="binding site" evidence="10">
    <location>
        <position position="128"/>
    </location>
    <ligand>
        <name>UDP-N-acetyl-alpha-D-glucosamine</name>
        <dbReference type="ChEBI" id="CHEBI:57705"/>
    </ligand>
</feature>
<gene>
    <name evidence="10 13" type="primary">murG</name>
    <name evidence="13" type="ORF">HMPREF0645_2671</name>
</gene>
<accession>D1Q0D6</accession>
<feature type="domain" description="Glycosyl transferase family 28 C-terminal" evidence="12">
    <location>
        <begin position="194"/>
        <end position="355"/>
    </location>
</feature>
<evidence type="ECO:0000256" key="10">
    <source>
        <dbReference type="HAMAP-Rule" id="MF_00033"/>
    </source>
</evidence>
<dbReference type="SUPFAM" id="SSF53756">
    <property type="entry name" value="UDP-Glycosyltransferase/glycogen phosphorylase"/>
    <property type="match status" value="1"/>
</dbReference>
<dbReference type="GO" id="GO:0071555">
    <property type="term" value="P:cell wall organization"/>
    <property type="evidence" value="ECO:0007669"/>
    <property type="project" value="UniProtKB-KW"/>
</dbReference>
<name>D1Q0D6_9BACT</name>
<dbReference type="Proteomes" id="UP000003160">
    <property type="component" value="Unassembled WGS sequence"/>
</dbReference>
<dbReference type="InterPro" id="IPR007235">
    <property type="entry name" value="Glyco_trans_28_C"/>
</dbReference>
<dbReference type="NCBIfam" id="TIGR01133">
    <property type="entry name" value="murG"/>
    <property type="match status" value="1"/>
</dbReference>
<evidence type="ECO:0000256" key="2">
    <source>
        <dbReference type="ARBA" id="ARBA00022618"/>
    </source>
</evidence>
<dbReference type="GO" id="GO:0005975">
    <property type="term" value="P:carbohydrate metabolic process"/>
    <property type="evidence" value="ECO:0007669"/>
    <property type="project" value="InterPro"/>
</dbReference>
<comment type="subcellular location">
    <subcellularLocation>
        <location evidence="10">Cell membrane</location>
        <topology evidence="10">Peripheral membrane protein</topology>
        <orientation evidence="10">Cytoplasmic side</orientation>
    </subcellularLocation>
</comment>
<feature type="binding site" evidence="10">
    <location>
        <position position="169"/>
    </location>
    <ligand>
        <name>UDP-N-acetyl-alpha-D-glucosamine</name>
        <dbReference type="ChEBI" id="CHEBI:57705"/>
    </ligand>
</feature>
<dbReference type="InterPro" id="IPR006009">
    <property type="entry name" value="GlcNAc_MurG"/>
</dbReference>
<dbReference type="EMBL" id="ACKS01000108">
    <property type="protein sequence ID" value="EFA42921.1"/>
    <property type="molecule type" value="Genomic_DNA"/>
</dbReference>
<dbReference type="GO" id="GO:0051991">
    <property type="term" value="F:UDP-N-acetyl-D-glucosamine:N-acetylmuramoyl-L-alanyl-D-glutamyl-meso-2,6-diaminopimelyl-D-alanyl-D-alanine-diphosphoundecaprenol 4-beta-N-acetylglucosaminlytransferase activity"/>
    <property type="evidence" value="ECO:0007669"/>
    <property type="project" value="RHEA"/>
</dbReference>
<dbReference type="GO" id="GO:0050511">
    <property type="term" value="F:undecaprenyldiphospho-muramoylpentapeptide beta-N-acetylglucosaminyltransferase activity"/>
    <property type="evidence" value="ECO:0007669"/>
    <property type="project" value="UniProtKB-UniRule"/>
</dbReference>
<comment type="similarity">
    <text evidence="10">Belongs to the glycosyltransferase 28 family. MurG subfamily.</text>
</comment>
<feature type="binding site" evidence="10">
    <location>
        <position position="256"/>
    </location>
    <ligand>
        <name>UDP-N-acetyl-alpha-D-glucosamine</name>
        <dbReference type="ChEBI" id="CHEBI:57705"/>
    </ligand>
</feature>
<feature type="binding site" evidence="10">
    <location>
        <position position="201"/>
    </location>
    <ligand>
        <name>UDP-N-acetyl-alpha-D-glucosamine</name>
        <dbReference type="ChEBI" id="CHEBI:57705"/>
    </ligand>
</feature>
<reference evidence="13 14" key="1">
    <citation type="submission" date="2009-10" db="EMBL/GenBank/DDBJ databases">
        <authorList>
            <person name="Qin X."/>
            <person name="Bachman B."/>
            <person name="Battles P."/>
            <person name="Bell A."/>
            <person name="Bess C."/>
            <person name="Bickham C."/>
            <person name="Chaboub L."/>
            <person name="Chen D."/>
            <person name="Coyle M."/>
            <person name="Deiros D.R."/>
            <person name="Dinh H."/>
            <person name="Forbes L."/>
            <person name="Fowler G."/>
            <person name="Francisco L."/>
            <person name="Fu Q."/>
            <person name="Gubbala S."/>
            <person name="Hale W."/>
            <person name="Han Y."/>
            <person name="Hemphill L."/>
            <person name="Highlander S.K."/>
            <person name="Hirani K."/>
            <person name="Hogues M."/>
            <person name="Jackson L."/>
            <person name="Jakkamsetti A."/>
            <person name="Javaid M."/>
            <person name="Jiang H."/>
            <person name="Korchina V."/>
            <person name="Kovar C."/>
            <person name="Lara F."/>
            <person name="Lee S."/>
            <person name="Mata R."/>
            <person name="Mathew T."/>
            <person name="Moen C."/>
            <person name="Morales K."/>
            <person name="Munidasa M."/>
            <person name="Nazareth L."/>
            <person name="Ngo R."/>
            <person name="Nguyen L."/>
            <person name="Okwuonu G."/>
            <person name="Ongeri F."/>
            <person name="Patil S."/>
            <person name="Petrosino J."/>
            <person name="Pham C."/>
            <person name="Pham P."/>
            <person name="Pu L.-L."/>
            <person name="Puazo M."/>
            <person name="Raj R."/>
            <person name="Reid J."/>
            <person name="Rouhana J."/>
            <person name="Saada N."/>
            <person name="Shang Y."/>
            <person name="Simmons D."/>
            <person name="Thornton R."/>
            <person name="Warren J."/>
            <person name="Weissenberger G."/>
            <person name="Zhang J."/>
            <person name="Zhang L."/>
            <person name="Zhou C."/>
            <person name="Zhu D."/>
            <person name="Muzny D."/>
            <person name="Worley K."/>
            <person name="Gibbs R."/>
        </authorList>
    </citation>
    <scope>NUCLEOTIDE SEQUENCE [LARGE SCALE GENOMIC DNA]</scope>
    <source>
        <strain evidence="13 14">DSM 17361</strain>
    </source>
</reference>
<dbReference type="HAMAP" id="MF_00033">
    <property type="entry name" value="MurG"/>
    <property type="match status" value="1"/>
</dbReference>
<dbReference type="PANTHER" id="PTHR21015:SF22">
    <property type="entry name" value="GLYCOSYLTRANSFERASE"/>
    <property type="match status" value="1"/>
</dbReference>
<keyword evidence="14" id="KW-1185">Reference proteome</keyword>
<dbReference type="UniPathway" id="UPA00219"/>
<evidence type="ECO:0000256" key="7">
    <source>
        <dbReference type="ARBA" id="ARBA00023136"/>
    </source>
</evidence>
<comment type="catalytic activity">
    <reaction evidence="10">
        <text>di-trans,octa-cis-undecaprenyl diphospho-N-acetyl-alpha-D-muramoyl-L-alanyl-D-glutamyl-meso-2,6-diaminopimeloyl-D-alanyl-D-alanine + UDP-N-acetyl-alpha-D-glucosamine = di-trans,octa-cis-undecaprenyl diphospho-[N-acetyl-alpha-D-glucosaminyl-(1-&gt;4)]-N-acetyl-alpha-D-muramoyl-L-alanyl-D-glutamyl-meso-2,6-diaminopimeloyl-D-alanyl-D-alanine + UDP + H(+)</text>
        <dbReference type="Rhea" id="RHEA:31227"/>
        <dbReference type="ChEBI" id="CHEBI:15378"/>
        <dbReference type="ChEBI" id="CHEBI:57705"/>
        <dbReference type="ChEBI" id="CHEBI:58223"/>
        <dbReference type="ChEBI" id="CHEBI:61387"/>
        <dbReference type="ChEBI" id="CHEBI:61388"/>
        <dbReference type="EC" id="2.4.1.227"/>
    </reaction>
</comment>
<keyword evidence="8 10" id="KW-0131">Cell cycle</keyword>
<proteinExistence type="inferred from homology"/>
<comment type="caution">
    <text evidence="10">Lacks conserved residue(s) required for the propagation of feature annotation.</text>
</comment>
<comment type="function">
    <text evidence="10">Cell wall formation. Catalyzes the transfer of a GlcNAc subunit on undecaprenyl-pyrophosphoryl-MurNAc-pentapeptide (lipid intermediate I) to form undecaprenyl-pyrophosphoryl-MurNAc-(pentapeptide)GlcNAc (lipid intermediate II).</text>
</comment>
<dbReference type="Gene3D" id="3.40.50.2000">
    <property type="entry name" value="Glycogen Phosphorylase B"/>
    <property type="match status" value="2"/>
</dbReference>
<dbReference type="Pfam" id="PF03033">
    <property type="entry name" value="Glyco_transf_28"/>
    <property type="match status" value="1"/>
</dbReference>
<dbReference type="CDD" id="cd03785">
    <property type="entry name" value="GT28_MurG"/>
    <property type="match status" value="1"/>
</dbReference>
<dbReference type="AlphaFoldDB" id="D1Q0D6"/>
<comment type="caution">
    <text evidence="13">The sequence shown here is derived from an EMBL/GenBank/DDBJ whole genome shotgun (WGS) entry which is preliminary data.</text>
</comment>
<evidence type="ECO:0000256" key="5">
    <source>
        <dbReference type="ARBA" id="ARBA00022960"/>
    </source>
</evidence>
<evidence type="ECO:0000256" key="1">
    <source>
        <dbReference type="ARBA" id="ARBA00022475"/>
    </source>
</evidence>
<evidence type="ECO:0000256" key="4">
    <source>
        <dbReference type="ARBA" id="ARBA00022679"/>
    </source>
</evidence>
<feature type="domain" description="Glycosyltransferase family 28 N-terminal" evidence="11">
    <location>
        <begin position="7"/>
        <end position="146"/>
    </location>
</feature>
<dbReference type="GO" id="GO:0008360">
    <property type="term" value="P:regulation of cell shape"/>
    <property type="evidence" value="ECO:0007669"/>
    <property type="project" value="UniProtKB-KW"/>
</dbReference>
<feature type="binding site" evidence="10">
    <location>
        <begin position="14"/>
        <end position="16"/>
    </location>
    <ligand>
        <name>UDP-N-acetyl-alpha-D-glucosamine</name>
        <dbReference type="ChEBI" id="CHEBI:57705"/>
    </ligand>
</feature>
<evidence type="ECO:0000313" key="13">
    <source>
        <dbReference type="EMBL" id="EFA42921.1"/>
    </source>
</evidence>
<organism evidence="13 14">
    <name type="scientific">Hallella bergensis DSM 17361</name>
    <dbReference type="NCBI Taxonomy" id="585502"/>
    <lineage>
        <taxon>Bacteria</taxon>
        <taxon>Pseudomonadati</taxon>
        <taxon>Bacteroidota</taxon>
        <taxon>Bacteroidia</taxon>
        <taxon>Bacteroidales</taxon>
        <taxon>Prevotellaceae</taxon>
        <taxon>Hallella</taxon>
    </lineage>
</organism>
<dbReference type="RefSeq" id="WP_007175066.1">
    <property type="nucleotide sequence ID" value="NZ_GG704783.1"/>
</dbReference>
<evidence type="ECO:0000259" key="12">
    <source>
        <dbReference type="Pfam" id="PF04101"/>
    </source>
</evidence>
<evidence type="ECO:0000256" key="3">
    <source>
        <dbReference type="ARBA" id="ARBA00022676"/>
    </source>
</evidence>
<sequence length="370" mass="40181">MNKELRIIISGGGTGGHIFPAVSIANAIKDKYPDAKILFVGALGRMEMQRVPAAGYEIKGLPISGFDRKHLFKNIAVLFRIRKSQHMAKAIIRDFKPMVAVGVGGYASGPMLNVCESKGIPCLIQEQNSYAGVTNRLLAKKANKICVAYEGMDRFFPADKIIMTGNPVRQNVLECNMSREEARQSFGLEPDKKTILLVGGSLGARTLNESIRRHLAQVKASDVQFIWQTGKYYNEEVNKAVSNFGAIPNLKVLDFISEMGAAYKAADLVISRAGASSISEFCLLGTPVILVPSPNVAEDHQTKNAMALVNKDAAVYVKDTDAPDTLLQTALNIVTDDAKLESLSQNIKKLGLKDSAAIIADEVVKLAWAE</sequence>
<keyword evidence="2 10" id="KW-0132">Cell division</keyword>
<keyword evidence="5 10" id="KW-0133">Cell shape</keyword>
<dbReference type="GO" id="GO:0051301">
    <property type="term" value="P:cell division"/>
    <property type="evidence" value="ECO:0007669"/>
    <property type="project" value="UniProtKB-KW"/>
</dbReference>
<dbReference type="HOGENOM" id="CLU_037404_0_1_10"/>
<evidence type="ECO:0000313" key="14">
    <source>
        <dbReference type="Proteomes" id="UP000003160"/>
    </source>
</evidence>